<protein>
    <submittedName>
        <fullName evidence="4">Extracellular solute-binding protein</fullName>
    </submittedName>
</protein>
<dbReference type="AlphaFoldDB" id="A0A927GTS2"/>
<sequence length="581" mass="63949">MYRRHKLSLMLLIAALLVGLLSACSQNDNGGNNQPGQNAGGDNGASENAGNAGANNAAADEEKAAAIRAGEYKFEEPVTITTVKATDNTIEFKNGETVENNVHTQWARDELGIDIEYLWQVPGDQFATKIRLMLTSGEQLPDILETEDMTLLNEMIESGYYRDITEDFEMYASDWYQEVMGSDPLMWSQMMYDGKKMGLPGFANAGNDNAVMWIRQDLLDELDMEAPTTFEELEALMQAMKDEQPGSVDNLIPLGLSLGAGGGSNPNPFAGWLGESTWVFGPSGTIPAQWLLDEETDTLVHGSTKPEMKAGLERIKSWYDKGFISKEAGLHDENKLAELTGQGRIGILVAPYWLMNWPVPDLQKNVPGATMNPFPVPTLDGVAAARDTKFLRGGMLVRKDFEHADALFLYLNRLVSGRDAGGEFENGFAEDYDYTVLDDGTISTEEDAIPGGKVSIMKYFLYNPTAPFDLMQMMDKIASGAEPETAAEVRMTRTNPNQLRAGQIVNEGWEQGVYIPTQFTGANTPALQSKGGILAKLEGETFTSMIYGKKPISDFDSFVEEWKKIGGQQVTDEVNAWYAKK</sequence>
<gene>
    <name evidence="4" type="ORF">IDH44_17480</name>
</gene>
<dbReference type="InterPro" id="IPR050490">
    <property type="entry name" value="Bact_solute-bd_prot1"/>
</dbReference>
<dbReference type="PANTHER" id="PTHR43649">
    <property type="entry name" value="ARABINOSE-BINDING PROTEIN-RELATED"/>
    <property type="match status" value="1"/>
</dbReference>
<dbReference type="PANTHER" id="PTHR43649:SF33">
    <property type="entry name" value="POLYGALACTURONAN_RHAMNOGALACTURONAN-BINDING PROTEIN YTCQ"/>
    <property type="match status" value="1"/>
</dbReference>
<dbReference type="EMBL" id="JACXIZ010000030">
    <property type="protein sequence ID" value="MBD2846992.1"/>
    <property type="molecule type" value="Genomic_DNA"/>
</dbReference>
<feature type="region of interest" description="Disordered" evidence="2">
    <location>
        <begin position="29"/>
        <end position="57"/>
    </location>
</feature>
<feature type="chain" id="PRO_5038448592" evidence="3">
    <location>
        <begin position="24"/>
        <end position="581"/>
    </location>
</feature>
<accession>A0A927GTS2</accession>
<dbReference type="RefSeq" id="WP_190919896.1">
    <property type="nucleotide sequence ID" value="NZ_JACXIZ010000030.1"/>
</dbReference>
<name>A0A927GTS2_9BACL</name>
<dbReference type="Gene3D" id="3.40.190.10">
    <property type="entry name" value="Periplasmic binding protein-like II"/>
    <property type="match status" value="2"/>
</dbReference>
<evidence type="ECO:0000313" key="4">
    <source>
        <dbReference type="EMBL" id="MBD2846992.1"/>
    </source>
</evidence>
<evidence type="ECO:0000256" key="1">
    <source>
        <dbReference type="ARBA" id="ARBA00022729"/>
    </source>
</evidence>
<dbReference type="SUPFAM" id="SSF53850">
    <property type="entry name" value="Periplasmic binding protein-like II"/>
    <property type="match status" value="1"/>
</dbReference>
<keyword evidence="1 3" id="KW-0732">Signal</keyword>
<evidence type="ECO:0000256" key="3">
    <source>
        <dbReference type="SAM" id="SignalP"/>
    </source>
</evidence>
<feature type="signal peptide" evidence="3">
    <location>
        <begin position="1"/>
        <end position="23"/>
    </location>
</feature>
<feature type="compositionally biased region" description="Low complexity" evidence="2">
    <location>
        <begin position="44"/>
        <end position="57"/>
    </location>
</feature>
<reference evidence="4" key="1">
    <citation type="submission" date="2020-09" db="EMBL/GenBank/DDBJ databases">
        <title>A novel bacterium of genus Paenibacillus, isolated from South China Sea.</title>
        <authorList>
            <person name="Huang H."/>
            <person name="Mo K."/>
            <person name="Hu Y."/>
        </authorList>
    </citation>
    <scope>NUCLEOTIDE SEQUENCE</scope>
    <source>
        <strain evidence="4">IB182496</strain>
    </source>
</reference>
<dbReference type="PROSITE" id="PS51257">
    <property type="entry name" value="PROKAR_LIPOPROTEIN"/>
    <property type="match status" value="1"/>
</dbReference>
<evidence type="ECO:0000313" key="5">
    <source>
        <dbReference type="Proteomes" id="UP000621560"/>
    </source>
</evidence>
<comment type="caution">
    <text evidence="4">The sequence shown here is derived from an EMBL/GenBank/DDBJ whole genome shotgun (WGS) entry which is preliminary data.</text>
</comment>
<dbReference type="Proteomes" id="UP000621560">
    <property type="component" value="Unassembled WGS sequence"/>
</dbReference>
<organism evidence="4 5">
    <name type="scientific">Paenibacillus sabuli</name>
    <dbReference type="NCBI Taxonomy" id="2772509"/>
    <lineage>
        <taxon>Bacteria</taxon>
        <taxon>Bacillati</taxon>
        <taxon>Bacillota</taxon>
        <taxon>Bacilli</taxon>
        <taxon>Bacillales</taxon>
        <taxon>Paenibacillaceae</taxon>
        <taxon>Paenibacillus</taxon>
    </lineage>
</organism>
<evidence type="ECO:0000256" key="2">
    <source>
        <dbReference type="SAM" id="MobiDB-lite"/>
    </source>
</evidence>
<proteinExistence type="predicted"/>
<keyword evidence="5" id="KW-1185">Reference proteome</keyword>